<reference evidence="1 2" key="1">
    <citation type="journal article" date="2015" name="Genome Biol. Evol.">
        <title>Phylogenomic analyses indicate that early fungi evolved digesting cell walls of algal ancestors of land plants.</title>
        <authorList>
            <person name="Chang Y."/>
            <person name="Wang S."/>
            <person name="Sekimoto S."/>
            <person name="Aerts A.L."/>
            <person name="Choi C."/>
            <person name="Clum A."/>
            <person name="LaButti K.M."/>
            <person name="Lindquist E.A."/>
            <person name="Yee Ngan C."/>
            <person name="Ohm R.A."/>
            <person name="Salamov A.A."/>
            <person name="Grigoriev I.V."/>
            <person name="Spatafora J.W."/>
            <person name="Berbee M.L."/>
        </authorList>
    </citation>
    <scope>NUCLEOTIDE SEQUENCE [LARGE SCALE GENOMIC DNA]</scope>
    <source>
        <strain evidence="1 2">JEL478</strain>
    </source>
</reference>
<organism evidence="1 2">
    <name type="scientific">Gonapodya prolifera (strain JEL478)</name>
    <name type="common">Monoblepharis prolifera</name>
    <dbReference type="NCBI Taxonomy" id="1344416"/>
    <lineage>
        <taxon>Eukaryota</taxon>
        <taxon>Fungi</taxon>
        <taxon>Fungi incertae sedis</taxon>
        <taxon>Chytridiomycota</taxon>
        <taxon>Chytridiomycota incertae sedis</taxon>
        <taxon>Monoblepharidomycetes</taxon>
        <taxon>Monoblepharidales</taxon>
        <taxon>Gonapodyaceae</taxon>
        <taxon>Gonapodya</taxon>
    </lineage>
</organism>
<sequence>MLLSKLSVIGDYVRSRVSTYLLNLRCHPFSLLARSLQLRLPLRHLCASGTRPPDSPPHASENSVSPGADLSLSLREGLEFGCNSGSVGYDVRRKGGRSCRECRGLTGEFLLNELKSDYTTYFHCNFCDSVNHLFIRTFFPSCVQRSWTIKMFSQMPRHLESVDINQ</sequence>
<evidence type="ECO:0000313" key="2">
    <source>
        <dbReference type="Proteomes" id="UP000070544"/>
    </source>
</evidence>
<evidence type="ECO:0000313" key="1">
    <source>
        <dbReference type="EMBL" id="KXS21916.1"/>
    </source>
</evidence>
<proteinExistence type="predicted"/>
<keyword evidence="2" id="KW-1185">Reference proteome</keyword>
<accession>A0A139AYW3</accession>
<dbReference type="AlphaFoldDB" id="A0A139AYW3"/>
<protein>
    <submittedName>
        <fullName evidence="1">Uncharacterized protein</fullName>
    </submittedName>
</protein>
<gene>
    <name evidence="1" type="ORF">M427DRAFT_130602</name>
</gene>
<name>A0A139AYW3_GONPJ</name>
<dbReference type="EMBL" id="KQ965732">
    <property type="protein sequence ID" value="KXS21916.1"/>
    <property type="molecule type" value="Genomic_DNA"/>
</dbReference>
<dbReference type="Proteomes" id="UP000070544">
    <property type="component" value="Unassembled WGS sequence"/>
</dbReference>